<dbReference type="Gene3D" id="3.40.50.720">
    <property type="entry name" value="NAD(P)-binding Rossmann-like Domain"/>
    <property type="match status" value="1"/>
</dbReference>
<dbReference type="OMA" id="HVQIPLL"/>
<dbReference type="EMBL" id="LODT01000001">
    <property type="protein sequence ID" value="KYR02691.1"/>
    <property type="molecule type" value="Genomic_DNA"/>
</dbReference>
<protein>
    <submittedName>
        <fullName evidence="2">Short-chain dehydrogenase/reductase (SDR) family protein</fullName>
    </submittedName>
</protein>
<organism evidence="2 3">
    <name type="scientific">Tieghemostelium lacteum</name>
    <name type="common">Slime mold</name>
    <name type="synonym">Dictyostelium lacteum</name>
    <dbReference type="NCBI Taxonomy" id="361077"/>
    <lineage>
        <taxon>Eukaryota</taxon>
        <taxon>Amoebozoa</taxon>
        <taxon>Evosea</taxon>
        <taxon>Eumycetozoa</taxon>
        <taxon>Dictyostelia</taxon>
        <taxon>Dictyosteliales</taxon>
        <taxon>Raperosteliaceae</taxon>
        <taxon>Tieghemostelium</taxon>
    </lineage>
</organism>
<dbReference type="PRINTS" id="PR00081">
    <property type="entry name" value="GDHRDH"/>
</dbReference>
<sequence>MDNLNNKVCIITGSNISIGLETAKLIAKENYTVILACRDLKKAENAAQEIKQQTGNNNIQCLKLDLTSLQSVRDFVEEFKKLNLPLNLLVNNAGIMMVPYSKTIDGFGIQFQVNHLGPFLLTYLLLDKLNESRGSRILNLSSRAHYHAAKVNLENLDVSEKDYARIENYGFTKLCAILLTKELQRRVEEKGSDIIVNSIHPGVVHTNLASHLGAVVRFFNSILAPLFYTSLKESAEACAKLAMGNKDDTKDIKASYFNVSNIATPSKQAMDPELAKSLWIKTAELLKLDPSTPIN</sequence>
<dbReference type="AlphaFoldDB" id="A0A152A985"/>
<dbReference type="InterPro" id="IPR036291">
    <property type="entry name" value="NAD(P)-bd_dom_sf"/>
</dbReference>
<dbReference type="STRING" id="361077.A0A152A985"/>
<dbReference type="InParanoid" id="A0A152A985"/>
<keyword evidence="3" id="KW-1185">Reference proteome</keyword>
<dbReference type="PANTHER" id="PTHR43157:SF31">
    <property type="entry name" value="PHOSPHATIDYLINOSITOL-GLYCAN BIOSYNTHESIS CLASS F PROTEIN"/>
    <property type="match status" value="1"/>
</dbReference>
<reference evidence="2 3" key="1">
    <citation type="submission" date="2015-12" db="EMBL/GenBank/DDBJ databases">
        <title>Dictyostelia acquired genes for synthesis and detection of signals that induce cell-type specialization by lateral gene transfer from prokaryotes.</title>
        <authorList>
            <person name="Gloeckner G."/>
            <person name="Schaap P."/>
        </authorList>
    </citation>
    <scope>NUCLEOTIDE SEQUENCE [LARGE SCALE GENOMIC DNA]</scope>
    <source>
        <strain evidence="2 3">TK</strain>
    </source>
</reference>
<dbReference type="GO" id="GO:0016491">
    <property type="term" value="F:oxidoreductase activity"/>
    <property type="evidence" value="ECO:0007669"/>
    <property type="project" value="UniProtKB-KW"/>
</dbReference>
<evidence type="ECO:0000256" key="1">
    <source>
        <dbReference type="ARBA" id="ARBA00023002"/>
    </source>
</evidence>
<name>A0A152A985_TIELA</name>
<evidence type="ECO:0000313" key="2">
    <source>
        <dbReference type="EMBL" id="KYR02691.1"/>
    </source>
</evidence>
<dbReference type="InterPro" id="IPR002347">
    <property type="entry name" value="SDR_fam"/>
</dbReference>
<accession>A0A152A985</accession>
<dbReference type="SUPFAM" id="SSF51735">
    <property type="entry name" value="NAD(P)-binding Rossmann-fold domains"/>
    <property type="match status" value="1"/>
</dbReference>
<keyword evidence="1" id="KW-0560">Oxidoreductase</keyword>
<gene>
    <name evidence="2" type="ORF">DLAC_00150</name>
</gene>
<comment type="caution">
    <text evidence="2">The sequence shown here is derived from an EMBL/GenBank/DDBJ whole genome shotgun (WGS) entry which is preliminary data.</text>
</comment>
<dbReference type="Pfam" id="PF00106">
    <property type="entry name" value="adh_short"/>
    <property type="match status" value="1"/>
</dbReference>
<dbReference type="OrthoDB" id="25491at2759"/>
<proteinExistence type="predicted"/>
<dbReference type="Proteomes" id="UP000076078">
    <property type="component" value="Unassembled WGS sequence"/>
</dbReference>
<evidence type="ECO:0000313" key="3">
    <source>
        <dbReference type="Proteomes" id="UP000076078"/>
    </source>
</evidence>
<dbReference type="PANTHER" id="PTHR43157">
    <property type="entry name" value="PHOSPHATIDYLINOSITOL-GLYCAN BIOSYNTHESIS CLASS F PROTEIN-RELATED"/>
    <property type="match status" value="1"/>
</dbReference>
<dbReference type="FunCoup" id="A0A152A985">
    <property type="interactions" value="75"/>
</dbReference>